<dbReference type="Proteomes" id="UP000244928">
    <property type="component" value="Chromosome"/>
</dbReference>
<organism evidence="2 3">
    <name type="scientific">Dietzia lutea</name>
    <dbReference type="NCBI Taxonomy" id="546160"/>
    <lineage>
        <taxon>Bacteria</taxon>
        <taxon>Bacillati</taxon>
        <taxon>Actinomycetota</taxon>
        <taxon>Actinomycetes</taxon>
        <taxon>Mycobacteriales</taxon>
        <taxon>Dietziaceae</taxon>
        <taxon>Dietzia</taxon>
    </lineage>
</organism>
<feature type="compositionally biased region" description="Basic and acidic residues" evidence="1">
    <location>
        <begin position="80"/>
        <end position="89"/>
    </location>
</feature>
<dbReference type="OrthoDB" id="4843846at2"/>
<reference evidence="2 3" key="1">
    <citation type="submission" date="2016-04" db="EMBL/GenBank/DDBJ databases">
        <title>Complete genome sequence of Dietzia lutea YIM 80766T, a strain isolated from desert soil in Egypt.</title>
        <authorList>
            <person name="Zhao J."/>
            <person name="Hu B."/>
            <person name="Geng S."/>
            <person name="Nie Y."/>
            <person name="Tang Y."/>
        </authorList>
    </citation>
    <scope>NUCLEOTIDE SEQUENCE [LARGE SCALE GENOMIC DNA]</scope>
    <source>
        <strain evidence="2 3">YIM 80766</strain>
    </source>
</reference>
<feature type="region of interest" description="Disordered" evidence="1">
    <location>
        <begin position="1"/>
        <end position="89"/>
    </location>
</feature>
<evidence type="ECO:0008006" key="4">
    <source>
        <dbReference type="Google" id="ProtNLM"/>
    </source>
</evidence>
<evidence type="ECO:0000313" key="3">
    <source>
        <dbReference type="Proteomes" id="UP000244928"/>
    </source>
</evidence>
<dbReference type="KEGG" id="dlu:A6035_14695"/>
<protein>
    <recommendedName>
        <fullName evidence="4">Antitoxin</fullName>
    </recommendedName>
</protein>
<sequence>MGLFDKAVDKARDLARKNPDKVESALDKVGDAYDERTGGKHASRTDTVQQKAGEFLTGRTADAPDVPDAPDGTPTPDPDTSQHSRGPGD</sequence>
<feature type="compositionally biased region" description="Low complexity" evidence="1">
    <location>
        <begin position="60"/>
        <end position="74"/>
    </location>
</feature>
<name>A0A2S1RAB0_9ACTN</name>
<evidence type="ECO:0000313" key="2">
    <source>
        <dbReference type="EMBL" id="AWH93223.1"/>
    </source>
</evidence>
<dbReference type="InterPro" id="IPR028037">
    <property type="entry name" value="Antitoxin_Rv0909/MT0933"/>
</dbReference>
<gene>
    <name evidence="2" type="ORF">A6035_14695</name>
</gene>
<dbReference type="Pfam" id="PF14013">
    <property type="entry name" value="MT0933_antitox"/>
    <property type="match status" value="1"/>
</dbReference>
<evidence type="ECO:0000256" key="1">
    <source>
        <dbReference type="SAM" id="MobiDB-lite"/>
    </source>
</evidence>
<dbReference type="EMBL" id="CP015449">
    <property type="protein sequence ID" value="AWH93223.1"/>
    <property type="molecule type" value="Genomic_DNA"/>
</dbReference>
<dbReference type="RefSeq" id="WP_108848573.1">
    <property type="nucleotide sequence ID" value="NZ_CP015449.1"/>
</dbReference>
<proteinExistence type="predicted"/>
<keyword evidence="3" id="KW-1185">Reference proteome</keyword>
<feature type="compositionally biased region" description="Basic and acidic residues" evidence="1">
    <location>
        <begin position="1"/>
        <end position="38"/>
    </location>
</feature>
<accession>A0A2S1RAB0</accession>
<dbReference type="AlphaFoldDB" id="A0A2S1RAB0"/>